<dbReference type="InterPro" id="IPR021848">
    <property type="entry name" value="HODM_asu-like"/>
</dbReference>
<dbReference type="EMBL" id="CP092488">
    <property type="protein sequence ID" value="UMB68340.1"/>
    <property type="molecule type" value="Genomic_DNA"/>
</dbReference>
<dbReference type="Proteomes" id="UP001055336">
    <property type="component" value="Chromosome"/>
</dbReference>
<proteinExistence type="predicted"/>
<evidence type="ECO:0000313" key="1">
    <source>
        <dbReference type="EMBL" id="UMB68340.1"/>
    </source>
</evidence>
<keyword evidence="2" id="KW-1185">Reference proteome</keyword>
<dbReference type="RefSeq" id="WP_240258800.1">
    <property type="nucleotide sequence ID" value="NZ_CP092488.2"/>
</dbReference>
<name>A0ABY3VFY9_9MYCO</name>
<protein>
    <submittedName>
        <fullName evidence="1">DUF3445 domain-containing protein</fullName>
    </submittedName>
</protein>
<accession>A0ABY3VFY9</accession>
<dbReference type="Pfam" id="PF11927">
    <property type="entry name" value="HODM_asu-like"/>
    <property type="match status" value="1"/>
</dbReference>
<organism evidence="1 2">
    <name type="scientific">Mycobacterium paraterrae</name>
    <dbReference type="NCBI Taxonomy" id="577492"/>
    <lineage>
        <taxon>Bacteria</taxon>
        <taxon>Bacillati</taxon>
        <taxon>Actinomycetota</taxon>
        <taxon>Actinomycetes</taxon>
        <taxon>Mycobacteriales</taxon>
        <taxon>Mycobacteriaceae</taxon>
        <taxon>Mycobacterium</taxon>
    </lineage>
</organism>
<gene>
    <name evidence="1" type="ORF">MKK62_18125</name>
</gene>
<reference evidence="1" key="1">
    <citation type="submission" date="2022-08" db="EMBL/GenBank/DDBJ databases">
        <title>Whole genome sequencing of non-tuberculosis mycobacteria type-strains.</title>
        <authorList>
            <person name="Igarashi Y."/>
            <person name="Osugi A."/>
            <person name="Mitarai S."/>
        </authorList>
    </citation>
    <scope>NUCLEOTIDE SEQUENCE</scope>
    <source>
        <strain evidence="1">DSM 45127</strain>
    </source>
</reference>
<evidence type="ECO:0000313" key="2">
    <source>
        <dbReference type="Proteomes" id="UP001055336"/>
    </source>
</evidence>
<sequence length="354" mass="40864">MNVSIQNHRDTPVQRYLAQPVDHLSNLPWPFPDDDSTFEYTVNVEPARVPCVTRGGEWGRHLVDLGGAEYPAIMAERRRILDADPHRVKLRPGMELACWDLLLYYLRDLDRAYPQMMRLLEQPDGQFHWRNAILGTDQRFVFGDWDSLPRGPLDFLAREVPDDLLLVVERDGRLYFDAGAVTFAAAWSVSFDVGMDMYEIHAPVPHLISQGIVTRAERFLRYLRADEVYRRVNWTLSASDSHKLDVSLEELHEWGRDVPRMVRDGDFGRARLRIELEHFIRLPMTGAVTFNIRTFMASLRDVRRIPAWSQQLATVIETLDEEIAAYKGFLDYRDGVVSYLRAGYEPENGVETAG</sequence>